<dbReference type="Pfam" id="PF01113">
    <property type="entry name" value="DapB_N"/>
    <property type="match status" value="1"/>
</dbReference>
<dbReference type="Gene3D" id="3.40.50.720">
    <property type="entry name" value="NAD(P)-binding Rossmann-like Domain"/>
    <property type="match status" value="1"/>
</dbReference>
<dbReference type="PROSITE" id="PS01298">
    <property type="entry name" value="DAPB"/>
    <property type="match status" value="1"/>
</dbReference>
<keyword evidence="3 14" id="KW-0963">Cytoplasm</keyword>
<keyword evidence="9 14" id="KW-0457">Lysine biosynthesis</keyword>
<comment type="catalytic activity">
    <reaction evidence="12 14">
        <text>(S)-2,3,4,5-tetrahydrodipicolinate + NADP(+) + H2O = (2S,4S)-4-hydroxy-2,3,4,5-tetrahydrodipicolinate + NADPH + H(+)</text>
        <dbReference type="Rhea" id="RHEA:35331"/>
        <dbReference type="ChEBI" id="CHEBI:15377"/>
        <dbReference type="ChEBI" id="CHEBI:15378"/>
        <dbReference type="ChEBI" id="CHEBI:16845"/>
        <dbReference type="ChEBI" id="CHEBI:57783"/>
        <dbReference type="ChEBI" id="CHEBI:58349"/>
        <dbReference type="ChEBI" id="CHEBI:67139"/>
        <dbReference type="EC" id="1.17.1.8"/>
    </reaction>
</comment>
<feature type="binding site" evidence="14">
    <location>
        <begin position="165"/>
        <end position="166"/>
    </location>
    <ligand>
        <name>(S)-2,3,4,5-tetrahydrodipicolinate</name>
        <dbReference type="ChEBI" id="CHEBI:16845"/>
    </ligand>
</feature>
<protein>
    <recommendedName>
        <fullName evidence="11 14">4-hydroxy-tetrahydrodipicolinate reductase</fullName>
        <shortName evidence="14">HTPA reductase</shortName>
        <ecNumber evidence="11 14">1.17.1.8</ecNumber>
    </recommendedName>
</protein>
<evidence type="ECO:0000256" key="6">
    <source>
        <dbReference type="ARBA" id="ARBA00022915"/>
    </source>
</evidence>
<evidence type="ECO:0000256" key="4">
    <source>
        <dbReference type="ARBA" id="ARBA00022605"/>
    </source>
</evidence>
<feature type="domain" description="Dihydrodipicolinate reductase C-terminal" evidence="16">
    <location>
        <begin position="128"/>
        <end position="264"/>
    </location>
</feature>
<dbReference type="RefSeq" id="WP_020581075.1">
    <property type="nucleotide sequence ID" value="NZ_JOJP01000001.1"/>
</dbReference>
<gene>
    <name evidence="14" type="primary">dapB</name>
    <name evidence="17" type="ORF">GV64_06135</name>
</gene>
<evidence type="ECO:0000313" key="17">
    <source>
        <dbReference type="EMBL" id="KEI70361.1"/>
    </source>
</evidence>
<evidence type="ECO:0000256" key="3">
    <source>
        <dbReference type="ARBA" id="ARBA00022490"/>
    </source>
</evidence>
<dbReference type="CDD" id="cd02274">
    <property type="entry name" value="DHDPR_N"/>
    <property type="match status" value="1"/>
</dbReference>
<feature type="binding site" evidence="14">
    <location>
        <begin position="8"/>
        <end position="13"/>
    </location>
    <ligand>
        <name>NAD(+)</name>
        <dbReference type="ChEBI" id="CHEBI:57540"/>
    </ligand>
</feature>
<evidence type="ECO:0000256" key="2">
    <source>
        <dbReference type="ARBA" id="ARBA00006642"/>
    </source>
</evidence>
<evidence type="ECO:0000256" key="5">
    <source>
        <dbReference type="ARBA" id="ARBA00022857"/>
    </source>
</evidence>
<feature type="active site" description="Proton donor/acceptor" evidence="14">
    <location>
        <position position="155"/>
    </location>
</feature>
<keyword evidence="18" id="KW-1185">Reference proteome</keyword>
<dbReference type="AlphaFoldDB" id="A0A081K885"/>
<dbReference type="InterPro" id="IPR022663">
    <property type="entry name" value="DapB_C"/>
</dbReference>
<comment type="subunit">
    <text evidence="14">Homotetramer.</text>
</comment>
<comment type="caution">
    <text evidence="17">The sequence shown here is derived from an EMBL/GenBank/DDBJ whole genome shotgun (WGS) entry which is preliminary data.</text>
</comment>
<keyword evidence="6 14" id="KW-0220">Diaminopimelate biosynthesis</keyword>
<evidence type="ECO:0000256" key="14">
    <source>
        <dbReference type="HAMAP-Rule" id="MF_00102"/>
    </source>
</evidence>
<feature type="binding site" evidence="14">
    <location>
        <position position="156"/>
    </location>
    <ligand>
        <name>(S)-2,3,4,5-tetrahydrodipicolinate</name>
        <dbReference type="ChEBI" id="CHEBI:16845"/>
    </ligand>
</feature>
<dbReference type="PANTHER" id="PTHR20836:SF0">
    <property type="entry name" value="4-HYDROXY-TETRAHYDRODIPICOLINATE REDUCTASE 1, CHLOROPLASTIC-RELATED"/>
    <property type="match status" value="1"/>
</dbReference>
<dbReference type="GO" id="GO:0050661">
    <property type="term" value="F:NADP binding"/>
    <property type="evidence" value="ECO:0007669"/>
    <property type="project" value="UniProtKB-UniRule"/>
</dbReference>
<dbReference type="InterPro" id="IPR023940">
    <property type="entry name" value="DHDPR_bac"/>
</dbReference>
<dbReference type="InterPro" id="IPR000846">
    <property type="entry name" value="DapB_N"/>
</dbReference>
<evidence type="ECO:0000259" key="15">
    <source>
        <dbReference type="Pfam" id="PF01113"/>
    </source>
</evidence>
<feature type="binding site" evidence="14">
    <location>
        <begin position="122"/>
        <end position="125"/>
    </location>
    <ligand>
        <name>NAD(+)</name>
        <dbReference type="ChEBI" id="CHEBI:57540"/>
    </ligand>
</feature>
<evidence type="ECO:0000256" key="13">
    <source>
        <dbReference type="ARBA" id="ARBA00049396"/>
    </source>
</evidence>
<comment type="caution">
    <text evidence="14">Was originally thought to be a dihydrodipicolinate reductase (DHDPR), catalyzing the conversion of dihydrodipicolinate to tetrahydrodipicolinate. However, it was shown in E.coli that the substrate of the enzymatic reaction is not dihydrodipicolinate (DHDP) but in fact (2S,4S)-4-hydroxy-2,3,4,5-tetrahydrodipicolinic acid (HTPA), the product released by the DapA-catalyzed reaction.</text>
</comment>
<dbReference type="InterPro" id="IPR022664">
    <property type="entry name" value="DapB_N_CS"/>
</dbReference>
<evidence type="ECO:0000313" key="18">
    <source>
        <dbReference type="Proteomes" id="UP000027997"/>
    </source>
</evidence>
<evidence type="ECO:0000256" key="9">
    <source>
        <dbReference type="ARBA" id="ARBA00023154"/>
    </source>
</evidence>
<dbReference type="SUPFAM" id="SSF55347">
    <property type="entry name" value="Glyceraldehyde-3-phosphate dehydrogenase-like, C-terminal domain"/>
    <property type="match status" value="1"/>
</dbReference>
<evidence type="ECO:0000256" key="7">
    <source>
        <dbReference type="ARBA" id="ARBA00023002"/>
    </source>
</evidence>
<keyword evidence="8 14" id="KW-0520">NAD</keyword>
<evidence type="ECO:0000256" key="1">
    <source>
        <dbReference type="ARBA" id="ARBA00004496"/>
    </source>
</evidence>
<dbReference type="eggNOG" id="COG0289">
    <property type="taxonomic scope" value="Bacteria"/>
</dbReference>
<keyword evidence="5 14" id="KW-0521">NADP</keyword>
<evidence type="ECO:0000256" key="12">
    <source>
        <dbReference type="ARBA" id="ARBA00049080"/>
    </source>
</evidence>
<comment type="pathway">
    <text evidence="10 14">Amino-acid biosynthesis; L-lysine biosynthesis via DAP pathway; (S)-tetrahydrodipicolinate from L-aspartate: step 4/4.</text>
</comment>
<dbReference type="GO" id="GO:0009089">
    <property type="term" value="P:lysine biosynthetic process via diaminopimelate"/>
    <property type="evidence" value="ECO:0007669"/>
    <property type="project" value="UniProtKB-UniRule"/>
</dbReference>
<reference evidence="17 18" key="1">
    <citation type="submission" date="2014-06" db="EMBL/GenBank/DDBJ databases">
        <title>Whole Genome Sequences of Three Symbiotic Endozoicomonas Bacteria.</title>
        <authorList>
            <person name="Neave M.J."/>
            <person name="Apprill A."/>
            <person name="Voolstra C.R."/>
        </authorList>
    </citation>
    <scope>NUCLEOTIDE SEQUENCE [LARGE SCALE GENOMIC DNA]</scope>
    <source>
        <strain evidence="17 18">DSM 22380</strain>
    </source>
</reference>
<dbReference type="EC" id="1.17.1.8" evidence="11 14"/>
<dbReference type="GO" id="GO:0051287">
    <property type="term" value="F:NAD binding"/>
    <property type="evidence" value="ECO:0007669"/>
    <property type="project" value="UniProtKB-UniRule"/>
</dbReference>
<dbReference type="NCBIfam" id="TIGR00036">
    <property type="entry name" value="dapB"/>
    <property type="match status" value="1"/>
</dbReference>
<dbReference type="STRING" id="305900.GV64_06135"/>
<dbReference type="EMBL" id="JOJP01000001">
    <property type="protein sequence ID" value="KEI70361.1"/>
    <property type="molecule type" value="Genomic_DNA"/>
</dbReference>
<comment type="catalytic activity">
    <reaction evidence="13 14">
        <text>(S)-2,3,4,5-tetrahydrodipicolinate + NAD(+) + H2O = (2S,4S)-4-hydroxy-2,3,4,5-tetrahydrodipicolinate + NADH + H(+)</text>
        <dbReference type="Rhea" id="RHEA:35323"/>
        <dbReference type="ChEBI" id="CHEBI:15377"/>
        <dbReference type="ChEBI" id="CHEBI:15378"/>
        <dbReference type="ChEBI" id="CHEBI:16845"/>
        <dbReference type="ChEBI" id="CHEBI:57540"/>
        <dbReference type="ChEBI" id="CHEBI:57945"/>
        <dbReference type="ChEBI" id="CHEBI:67139"/>
        <dbReference type="EC" id="1.17.1.8"/>
    </reaction>
</comment>
<dbReference type="FunFam" id="3.40.50.720:FF:000048">
    <property type="entry name" value="4-hydroxy-tetrahydrodipicolinate reductase"/>
    <property type="match status" value="1"/>
</dbReference>
<feature type="domain" description="Dihydrodipicolinate reductase N-terminal" evidence="15">
    <location>
        <begin position="3"/>
        <end position="125"/>
    </location>
</feature>
<name>A0A081K885_9GAMM</name>
<dbReference type="PANTHER" id="PTHR20836">
    <property type="entry name" value="DIHYDRODIPICOLINATE REDUCTASE"/>
    <property type="match status" value="1"/>
</dbReference>
<keyword evidence="7 14" id="KW-0560">Oxidoreductase</keyword>
<dbReference type="InterPro" id="IPR036291">
    <property type="entry name" value="NAD(P)-bd_dom_sf"/>
</dbReference>
<keyword evidence="4 14" id="KW-0028">Amino-acid biosynthesis</keyword>
<comment type="caution">
    <text evidence="14">Lacks conserved residue(s) required for the propagation of feature annotation.</text>
</comment>
<evidence type="ECO:0000259" key="16">
    <source>
        <dbReference type="Pfam" id="PF05173"/>
    </source>
</evidence>
<dbReference type="GO" id="GO:0005829">
    <property type="term" value="C:cytosol"/>
    <property type="evidence" value="ECO:0007669"/>
    <property type="project" value="TreeGrafter"/>
</dbReference>
<feature type="binding site" evidence="14">
    <location>
        <position position="35"/>
    </location>
    <ligand>
        <name>NADP(+)</name>
        <dbReference type="ChEBI" id="CHEBI:58349"/>
    </ligand>
</feature>
<dbReference type="HAMAP" id="MF_00102">
    <property type="entry name" value="DapB"/>
    <property type="match status" value="1"/>
</dbReference>
<feature type="binding site" evidence="14">
    <location>
        <begin position="98"/>
        <end position="100"/>
    </location>
    <ligand>
        <name>NAD(+)</name>
        <dbReference type="ChEBI" id="CHEBI:57540"/>
    </ligand>
</feature>
<comment type="subcellular location">
    <subcellularLocation>
        <location evidence="1 14">Cytoplasm</location>
    </subcellularLocation>
</comment>
<comment type="similarity">
    <text evidence="2 14">Belongs to the DapB family.</text>
</comment>
<evidence type="ECO:0000256" key="11">
    <source>
        <dbReference type="ARBA" id="ARBA00038983"/>
    </source>
</evidence>
<dbReference type="Proteomes" id="UP000027997">
    <property type="component" value="Unassembled WGS sequence"/>
</dbReference>
<proteinExistence type="inferred from homology"/>
<dbReference type="FunFam" id="3.30.360.10:FF:000004">
    <property type="entry name" value="4-hydroxy-tetrahydrodipicolinate reductase"/>
    <property type="match status" value="1"/>
</dbReference>
<sequence>MTRVAVVGAAGRMGRMLVEAVAGDEQCQLGAAIIKPDDSLLGVDAGDLVGVGSLSVALTDDLTAAINDFDVLIDFTSPDLTMQNVELCRQHGKGIVIGTTGLNSDQKELLAKAAEDTAVVFAPNMSIGVNLVFKLLEMTAKVLGDDADIEVIEAHHRHKVDSPSGTALKMGEVVADTLGRDLEKCAVYGREGYTGPRDRETIGFATVRAGDVIGDHTVLFACEGERVEITHKASSRVIYARGSLRAVRFISDKRSGLYDMQDVLGLK</sequence>
<dbReference type="Gene3D" id="3.30.360.10">
    <property type="entry name" value="Dihydrodipicolinate Reductase, domain 2"/>
    <property type="match status" value="1"/>
</dbReference>
<feature type="active site" description="Proton donor" evidence="14">
    <location>
        <position position="159"/>
    </location>
</feature>
<accession>A0A081K885</accession>
<dbReference type="Pfam" id="PF05173">
    <property type="entry name" value="DapB_C"/>
    <property type="match status" value="1"/>
</dbReference>
<dbReference type="GO" id="GO:0019877">
    <property type="term" value="P:diaminopimelate biosynthetic process"/>
    <property type="evidence" value="ECO:0007669"/>
    <property type="project" value="UniProtKB-UniRule"/>
</dbReference>
<organism evidence="17 18">
    <name type="scientific">Endozoicomonas elysicola</name>
    <dbReference type="NCBI Taxonomy" id="305900"/>
    <lineage>
        <taxon>Bacteria</taxon>
        <taxon>Pseudomonadati</taxon>
        <taxon>Pseudomonadota</taxon>
        <taxon>Gammaproteobacteria</taxon>
        <taxon>Oceanospirillales</taxon>
        <taxon>Endozoicomonadaceae</taxon>
        <taxon>Endozoicomonas</taxon>
    </lineage>
</organism>
<comment type="function">
    <text evidence="14">Catalyzes the conversion of 4-hydroxy-tetrahydrodipicolinate (HTPA) to tetrahydrodipicolinate.</text>
</comment>
<dbReference type="PIRSF" id="PIRSF000161">
    <property type="entry name" value="DHPR"/>
    <property type="match status" value="1"/>
</dbReference>
<dbReference type="SUPFAM" id="SSF51735">
    <property type="entry name" value="NAD(P)-binding Rossmann-fold domains"/>
    <property type="match status" value="1"/>
</dbReference>
<dbReference type="GO" id="GO:0016726">
    <property type="term" value="F:oxidoreductase activity, acting on CH or CH2 groups, NAD or NADP as acceptor"/>
    <property type="evidence" value="ECO:0007669"/>
    <property type="project" value="UniProtKB-UniRule"/>
</dbReference>
<dbReference type="UniPathway" id="UPA00034">
    <property type="reaction ID" value="UER00018"/>
</dbReference>
<evidence type="ECO:0000256" key="8">
    <source>
        <dbReference type="ARBA" id="ARBA00023027"/>
    </source>
</evidence>
<evidence type="ECO:0000256" key="10">
    <source>
        <dbReference type="ARBA" id="ARBA00037922"/>
    </source>
</evidence>
<dbReference type="GO" id="GO:0008839">
    <property type="term" value="F:4-hydroxy-tetrahydrodipicolinate reductase"/>
    <property type="evidence" value="ECO:0007669"/>
    <property type="project" value="UniProtKB-UniRule"/>
</dbReference>